<accession>A0A117NMM5</accession>
<dbReference type="Proteomes" id="UP000055045">
    <property type="component" value="Unassembled WGS sequence"/>
</dbReference>
<evidence type="ECO:0000313" key="1">
    <source>
        <dbReference type="EMBL" id="KUM59480.1"/>
    </source>
</evidence>
<dbReference type="EMBL" id="LLXE01000222">
    <property type="protein sequence ID" value="KUM59480.1"/>
    <property type="molecule type" value="Genomic_DNA"/>
</dbReference>
<evidence type="ECO:0000313" key="2">
    <source>
        <dbReference type="Proteomes" id="UP000055045"/>
    </source>
</evidence>
<dbReference type="AlphaFoldDB" id="A0A117NMM5"/>
<proteinExistence type="predicted"/>
<comment type="caution">
    <text evidence="1">The sequence shown here is derived from an EMBL/GenBank/DDBJ whole genome shotgun (WGS) entry which is preliminary data.</text>
</comment>
<name>A0A117NMM5_PENFR</name>
<protein>
    <submittedName>
        <fullName evidence="1">Uncharacterized protein</fullName>
    </submittedName>
</protein>
<keyword evidence="2" id="KW-1185">Reference proteome</keyword>
<sequence length="76" mass="9078">MSRLYISEPGLSELRYSGLFGLVCNSPVQGQVITMQIKRYEQIEHVQTNKVYRNQILPRQTELLYQERYDTRKDRV</sequence>
<organism evidence="1 2">
    <name type="scientific">Penicillium freii</name>
    <dbReference type="NCBI Taxonomy" id="48697"/>
    <lineage>
        <taxon>Eukaryota</taxon>
        <taxon>Fungi</taxon>
        <taxon>Dikarya</taxon>
        <taxon>Ascomycota</taxon>
        <taxon>Pezizomycotina</taxon>
        <taxon>Eurotiomycetes</taxon>
        <taxon>Eurotiomycetidae</taxon>
        <taxon>Eurotiales</taxon>
        <taxon>Aspergillaceae</taxon>
        <taxon>Penicillium</taxon>
    </lineage>
</organism>
<gene>
    <name evidence="1" type="ORF">ACN42_g7665</name>
</gene>
<reference evidence="1 2" key="1">
    <citation type="submission" date="2015-10" db="EMBL/GenBank/DDBJ databases">
        <title>Genome sequencing of Penicillium freii.</title>
        <authorList>
            <person name="Nguyen H.D."/>
            <person name="Visagie C.M."/>
            <person name="Seifert K.A."/>
        </authorList>
    </citation>
    <scope>NUCLEOTIDE SEQUENCE [LARGE SCALE GENOMIC DNA]</scope>
    <source>
        <strain evidence="1 2">DAOM 242723</strain>
    </source>
</reference>